<accession>A0A645GLJ8</accession>
<dbReference type="EMBL" id="VSSQ01077561">
    <property type="protein sequence ID" value="MPN27595.1"/>
    <property type="molecule type" value="Genomic_DNA"/>
</dbReference>
<evidence type="ECO:0000313" key="1">
    <source>
        <dbReference type="EMBL" id="MPN27595.1"/>
    </source>
</evidence>
<sequence>MPSVRVRIVEHAREKIAVEPGQFARIVAVGKARELNDEPRGRLLEIGAVCRHGTRRFIDRIARIATAFDELDRDRRHVLVCGAHDRPGVCFGHGLTSRNLCVCEGLAVDDACRAGVGGLIAACAQQHGGYEYKSQVF</sequence>
<comment type="caution">
    <text evidence="1">The sequence shown here is derived from an EMBL/GenBank/DDBJ whole genome shotgun (WGS) entry which is preliminary data.</text>
</comment>
<name>A0A645GLJ8_9ZZZZ</name>
<proteinExistence type="predicted"/>
<protein>
    <submittedName>
        <fullName evidence="1">Uncharacterized protein</fullName>
    </submittedName>
</protein>
<reference evidence="1" key="1">
    <citation type="submission" date="2019-08" db="EMBL/GenBank/DDBJ databases">
        <authorList>
            <person name="Kucharzyk K."/>
            <person name="Murdoch R.W."/>
            <person name="Higgins S."/>
            <person name="Loffler F."/>
        </authorList>
    </citation>
    <scope>NUCLEOTIDE SEQUENCE</scope>
</reference>
<organism evidence="1">
    <name type="scientific">bioreactor metagenome</name>
    <dbReference type="NCBI Taxonomy" id="1076179"/>
    <lineage>
        <taxon>unclassified sequences</taxon>
        <taxon>metagenomes</taxon>
        <taxon>ecological metagenomes</taxon>
    </lineage>
</organism>
<gene>
    <name evidence="1" type="ORF">SDC9_175029</name>
</gene>
<dbReference type="AlphaFoldDB" id="A0A645GLJ8"/>